<dbReference type="AlphaFoldDB" id="A0AAD8HA61"/>
<dbReference type="GO" id="GO:0004497">
    <property type="term" value="F:monooxygenase activity"/>
    <property type="evidence" value="ECO:0007669"/>
    <property type="project" value="UniProtKB-KW"/>
</dbReference>
<dbReference type="GO" id="GO:0005506">
    <property type="term" value="F:iron ion binding"/>
    <property type="evidence" value="ECO:0007669"/>
    <property type="project" value="InterPro"/>
</dbReference>
<reference evidence="11" key="2">
    <citation type="submission" date="2023-05" db="EMBL/GenBank/DDBJ databases">
        <authorList>
            <person name="Schelkunov M.I."/>
        </authorList>
    </citation>
    <scope>NUCLEOTIDE SEQUENCE</scope>
    <source>
        <strain evidence="11">Hsosn_3</strain>
        <tissue evidence="11">Leaf</tissue>
    </source>
</reference>
<keyword evidence="7" id="KW-0560">Oxidoreductase</keyword>
<organism evidence="11 12">
    <name type="scientific">Heracleum sosnowskyi</name>
    <dbReference type="NCBI Taxonomy" id="360622"/>
    <lineage>
        <taxon>Eukaryota</taxon>
        <taxon>Viridiplantae</taxon>
        <taxon>Streptophyta</taxon>
        <taxon>Embryophyta</taxon>
        <taxon>Tracheophyta</taxon>
        <taxon>Spermatophyta</taxon>
        <taxon>Magnoliopsida</taxon>
        <taxon>eudicotyledons</taxon>
        <taxon>Gunneridae</taxon>
        <taxon>Pentapetalae</taxon>
        <taxon>asterids</taxon>
        <taxon>campanulids</taxon>
        <taxon>Apiales</taxon>
        <taxon>Apiaceae</taxon>
        <taxon>Apioideae</taxon>
        <taxon>apioid superclade</taxon>
        <taxon>Tordylieae</taxon>
        <taxon>Tordyliinae</taxon>
        <taxon>Heracleum</taxon>
    </lineage>
</organism>
<dbReference type="InterPro" id="IPR036396">
    <property type="entry name" value="Cyt_P450_sf"/>
</dbReference>
<gene>
    <name evidence="11" type="ORF">POM88_039331</name>
</gene>
<dbReference type="PANTHER" id="PTHR47947:SF26">
    <property type="entry name" value="CYTOCHROME P450"/>
    <property type="match status" value="1"/>
</dbReference>
<dbReference type="PANTHER" id="PTHR47947">
    <property type="entry name" value="CYTOCHROME P450 82C3-RELATED"/>
    <property type="match status" value="1"/>
</dbReference>
<evidence type="ECO:0000256" key="10">
    <source>
        <dbReference type="ARBA" id="ARBA00023136"/>
    </source>
</evidence>
<evidence type="ECO:0000256" key="6">
    <source>
        <dbReference type="ARBA" id="ARBA00022989"/>
    </source>
</evidence>
<name>A0AAD8HA61_9APIA</name>
<comment type="caution">
    <text evidence="11">The sequence shown here is derived from an EMBL/GenBank/DDBJ whole genome shotgun (WGS) entry which is preliminary data.</text>
</comment>
<keyword evidence="5" id="KW-0479">Metal-binding</keyword>
<dbReference type="Pfam" id="PF00067">
    <property type="entry name" value="p450"/>
    <property type="match status" value="2"/>
</dbReference>
<evidence type="ECO:0000256" key="7">
    <source>
        <dbReference type="ARBA" id="ARBA00023002"/>
    </source>
</evidence>
<keyword evidence="12" id="KW-1185">Reference proteome</keyword>
<dbReference type="GO" id="GO:0020037">
    <property type="term" value="F:heme binding"/>
    <property type="evidence" value="ECO:0007669"/>
    <property type="project" value="InterPro"/>
</dbReference>
<evidence type="ECO:0000256" key="2">
    <source>
        <dbReference type="ARBA" id="ARBA00004370"/>
    </source>
</evidence>
<dbReference type="InterPro" id="IPR050651">
    <property type="entry name" value="Plant_Cytochrome_P450_Monoox"/>
</dbReference>
<keyword evidence="4" id="KW-0812">Transmembrane</keyword>
<comment type="cofactor">
    <cofactor evidence="1">
        <name>heme</name>
        <dbReference type="ChEBI" id="CHEBI:30413"/>
    </cofactor>
</comment>
<dbReference type="GO" id="GO:0016020">
    <property type="term" value="C:membrane"/>
    <property type="evidence" value="ECO:0007669"/>
    <property type="project" value="UniProtKB-SubCell"/>
</dbReference>
<dbReference type="Proteomes" id="UP001237642">
    <property type="component" value="Unassembled WGS sequence"/>
</dbReference>
<dbReference type="Gene3D" id="1.10.630.10">
    <property type="entry name" value="Cytochrome P450"/>
    <property type="match status" value="3"/>
</dbReference>
<dbReference type="InterPro" id="IPR001128">
    <property type="entry name" value="Cyt_P450"/>
</dbReference>
<evidence type="ECO:0000256" key="5">
    <source>
        <dbReference type="ARBA" id="ARBA00022723"/>
    </source>
</evidence>
<evidence type="ECO:0000256" key="1">
    <source>
        <dbReference type="ARBA" id="ARBA00001971"/>
    </source>
</evidence>
<evidence type="ECO:0000256" key="3">
    <source>
        <dbReference type="ARBA" id="ARBA00022617"/>
    </source>
</evidence>
<dbReference type="SUPFAM" id="SSF48264">
    <property type="entry name" value="Cytochrome P450"/>
    <property type="match status" value="1"/>
</dbReference>
<dbReference type="GO" id="GO:0016705">
    <property type="term" value="F:oxidoreductase activity, acting on paired donors, with incorporation or reduction of molecular oxygen"/>
    <property type="evidence" value="ECO:0007669"/>
    <property type="project" value="InterPro"/>
</dbReference>
<evidence type="ECO:0000256" key="8">
    <source>
        <dbReference type="ARBA" id="ARBA00023004"/>
    </source>
</evidence>
<sequence length="265" mass="29942">MHLPPSPFSKLPILGHLHLIKEPVHRTLDTLSKTIIPVLSLRFGSFLVVVVSSPAAVEECFTKNDVVLAGRPCFILGERIGYNWSTMAGASYGDYWQNLRRLSVIEIFSTSRVNSFLSMRRRSINVDLIVAGSDTSSVTIEWAMSLLLNHPRVLKKARDEMDTVIGQDRLVEESDLSILHYVHNIILETFRNPTVWDDPTSFKPERFEGIEVETHKLMPFGMGRSQEEPISDDQIDLIEGKGLSMPKEPLKAMCKTDHIIDKVNT</sequence>
<evidence type="ECO:0000256" key="9">
    <source>
        <dbReference type="ARBA" id="ARBA00023033"/>
    </source>
</evidence>
<protein>
    <recommendedName>
        <fullName evidence="13">Cytochrome P450</fullName>
    </recommendedName>
</protein>
<proteinExistence type="predicted"/>
<dbReference type="EMBL" id="JAUIZM010000009">
    <property type="protein sequence ID" value="KAK1363770.1"/>
    <property type="molecule type" value="Genomic_DNA"/>
</dbReference>
<keyword evidence="3" id="KW-0349">Heme</keyword>
<keyword evidence="6" id="KW-1133">Transmembrane helix</keyword>
<evidence type="ECO:0008006" key="13">
    <source>
        <dbReference type="Google" id="ProtNLM"/>
    </source>
</evidence>
<keyword evidence="8" id="KW-0408">Iron</keyword>
<evidence type="ECO:0000256" key="4">
    <source>
        <dbReference type="ARBA" id="ARBA00022692"/>
    </source>
</evidence>
<accession>A0AAD8HA61</accession>
<keyword evidence="9" id="KW-0503">Monooxygenase</keyword>
<reference evidence="11" key="1">
    <citation type="submission" date="2023-02" db="EMBL/GenBank/DDBJ databases">
        <title>Genome of toxic invasive species Heracleum sosnowskyi carries increased number of genes despite the absence of recent whole-genome duplications.</title>
        <authorList>
            <person name="Schelkunov M."/>
            <person name="Shtratnikova V."/>
            <person name="Makarenko M."/>
            <person name="Klepikova A."/>
            <person name="Omelchenko D."/>
            <person name="Novikova G."/>
            <person name="Obukhova E."/>
            <person name="Bogdanov V."/>
            <person name="Penin A."/>
            <person name="Logacheva M."/>
        </authorList>
    </citation>
    <scope>NUCLEOTIDE SEQUENCE</scope>
    <source>
        <strain evidence="11">Hsosn_3</strain>
        <tissue evidence="11">Leaf</tissue>
    </source>
</reference>
<comment type="subcellular location">
    <subcellularLocation>
        <location evidence="2">Membrane</location>
    </subcellularLocation>
</comment>
<evidence type="ECO:0000313" key="12">
    <source>
        <dbReference type="Proteomes" id="UP001237642"/>
    </source>
</evidence>
<evidence type="ECO:0000313" key="11">
    <source>
        <dbReference type="EMBL" id="KAK1363770.1"/>
    </source>
</evidence>
<keyword evidence="10" id="KW-0472">Membrane</keyword>